<keyword evidence="2" id="KW-1185">Reference proteome</keyword>
<evidence type="ECO:0000313" key="1">
    <source>
        <dbReference type="EMBL" id="KAL0949143.1"/>
    </source>
</evidence>
<protein>
    <submittedName>
        <fullName evidence="1">Uncharacterized protein</fullName>
    </submittedName>
</protein>
<proteinExistence type="predicted"/>
<sequence>MFIPTYTPVNLDEVISQMSYVHRRIFWLLTTPPKSKDEPHARPSLRNAFIKCVSQAPAYLYLVPECIPSAICHFKPPRWRYGYNITKEAALEANLERGPEEERVPPLSYFQETCDESVDPVAERSRFAGAWLCRYVSSILKERHDVAWRLVWENGESPRIFTFRDTWEFGVSLTNHEVAEISHLIFGKYVEPMWYLDYRDCFWKAK</sequence>
<comment type="caution">
    <text evidence="1">The sequence shown here is derived from an EMBL/GenBank/DDBJ whole genome shotgun (WGS) entry which is preliminary data.</text>
</comment>
<evidence type="ECO:0000313" key="2">
    <source>
        <dbReference type="Proteomes" id="UP001556367"/>
    </source>
</evidence>
<dbReference type="EMBL" id="JASNQZ010000012">
    <property type="protein sequence ID" value="KAL0949143.1"/>
    <property type="molecule type" value="Genomic_DNA"/>
</dbReference>
<reference evidence="2" key="1">
    <citation type="submission" date="2024-06" db="EMBL/GenBank/DDBJ databases">
        <title>Multi-omics analyses provide insights into the biosynthesis of the anticancer antibiotic pleurotin in Hohenbuehelia grisea.</title>
        <authorList>
            <person name="Weaver J.A."/>
            <person name="Alberti F."/>
        </authorList>
    </citation>
    <scope>NUCLEOTIDE SEQUENCE [LARGE SCALE GENOMIC DNA]</scope>
    <source>
        <strain evidence="2">T-177</strain>
    </source>
</reference>
<name>A0ABR3J0M1_9AGAR</name>
<gene>
    <name evidence="1" type="ORF">HGRIS_009224</name>
</gene>
<dbReference type="Proteomes" id="UP001556367">
    <property type="component" value="Unassembled WGS sequence"/>
</dbReference>
<organism evidence="1 2">
    <name type="scientific">Hohenbuehelia grisea</name>
    <dbReference type="NCBI Taxonomy" id="104357"/>
    <lineage>
        <taxon>Eukaryota</taxon>
        <taxon>Fungi</taxon>
        <taxon>Dikarya</taxon>
        <taxon>Basidiomycota</taxon>
        <taxon>Agaricomycotina</taxon>
        <taxon>Agaricomycetes</taxon>
        <taxon>Agaricomycetidae</taxon>
        <taxon>Agaricales</taxon>
        <taxon>Pleurotineae</taxon>
        <taxon>Pleurotaceae</taxon>
        <taxon>Hohenbuehelia</taxon>
    </lineage>
</organism>
<accession>A0ABR3J0M1</accession>